<keyword evidence="11 12" id="KW-0624">Polysaccharide degradation</keyword>
<evidence type="ECO:0000256" key="5">
    <source>
        <dbReference type="ARBA" id="ARBA00022525"/>
    </source>
</evidence>
<proteinExistence type="inferred from homology"/>
<keyword evidence="5" id="KW-0964">Secreted</keyword>
<evidence type="ECO:0000256" key="11">
    <source>
        <dbReference type="ARBA" id="ARBA00023326"/>
    </source>
</evidence>
<evidence type="ECO:0000256" key="6">
    <source>
        <dbReference type="ARBA" id="ARBA00022651"/>
    </source>
</evidence>
<evidence type="ECO:0000256" key="2">
    <source>
        <dbReference type="ARBA" id="ARBA00004613"/>
    </source>
</evidence>
<dbReference type="GO" id="GO:0016705">
    <property type="term" value="F:oxidoreductase activity, acting on paired donors, with incorporation or reduction of molecular oxygen"/>
    <property type="evidence" value="ECO:0007669"/>
    <property type="project" value="InterPro"/>
</dbReference>
<comment type="caution">
    <text evidence="15">The sequence shown here is derived from an EMBL/GenBank/DDBJ whole genome shotgun (WGS) entry which is preliminary data.</text>
</comment>
<reference evidence="16" key="1">
    <citation type="journal article" date="2013" name="Mol. Plant Microbe Interact.">
        <title>Global aspects of pacC regulation of pathogenicity genes in Colletotrichum gloeosporioides as revealed by transcriptome analysis.</title>
        <authorList>
            <person name="Alkan N."/>
            <person name="Meng X."/>
            <person name="Friedlander G."/>
            <person name="Reuveni E."/>
            <person name="Sukno S."/>
            <person name="Sherman A."/>
            <person name="Thon M."/>
            <person name="Fluhr R."/>
            <person name="Prusky D."/>
        </authorList>
    </citation>
    <scope>NUCLEOTIDE SEQUENCE [LARGE SCALE GENOMIC DNA]</scope>
    <source>
        <strain evidence="16">Cg-14</strain>
    </source>
</reference>
<comment type="catalytic activity">
    <reaction evidence="1 12">
        <text>Endohydrolysis of (1-&gt;4)-beta-D-xylosidic linkages in xylans.</text>
        <dbReference type="EC" id="3.2.1.8"/>
    </reaction>
</comment>
<dbReference type="PROSITE" id="PS51760">
    <property type="entry name" value="GH10_2"/>
    <property type="match status" value="1"/>
</dbReference>
<dbReference type="GO" id="GO:0045493">
    <property type="term" value="P:xylan catabolic process"/>
    <property type="evidence" value="ECO:0007669"/>
    <property type="project" value="UniProtKB-KW"/>
</dbReference>
<dbReference type="SUPFAM" id="SSF51445">
    <property type="entry name" value="(Trans)glycosidases"/>
    <property type="match status" value="1"/>
</dbReference>
<dbReference type="Proteomes" id="UP000015530">
    <property type="component" value="Unassembled WGS sequence"/>
</dbReference>
<evidence type="ECO:0000313" key="15">
    <source>
        <dbReference type="EMBL" id="EQB49926.1"/>
    </source>
</evidence>
<keyword evidence="10 12" id="KW-0119">Carbohydrate metabolism</keyword>
<keyword evidence="8 12" id="KW-0378">Hydrolase</keyword>
<evidence type="ECO:0000256" key="4">
    <source>
        <dbReference type="ARBA" id="ARBA00007495"/>
    </source>
</evidence>
<organism evidence="15 16">
    <name type="scientific">Colletotrichum gloeosporioides (strain Cg-14)</name>
    <name type="common">Anthracnose fungus</name>
    <name type="synonym">Glomerella cingulata</name>
    <dbReference type="NCBI Taxonomy" id="1237896"/>
    <lineage>
        <taxon>Eukaryota</taxon>
        <taxon>Fungi</taxon>
        <taxon>Dikarya</taxon>
        <taxon>Ascomycota</taxon>
        <taxon>Pezizomycotina</taxon>
        <taxon>Sordariomycetes</taxon>
        <taxon>Hypocreomycetidae</taxon>
        <taxon>Glomerellales</taxon>
        <taxon>Glomerellaceae</taxon>
        <taxon>Colletotrichum</taxon>
        <taxon>Colletotrichum gloeosporioides species complex</taxon>
    </lineage>
</organism>
<evidence type="ECO:0000256" key="7">
    <source>
        <dbReference type="ARBA" id="ARBA00022723"/>
    </source>
</evidence>
<dbReference type="EC" id="3.2.1.8" evidence="12"/>
<feature type="compositionally biased region" description="Basic residues" evidence="13">
    <location>
        <begin position="1117"/>
        <end position="1132"/>
    </location>
</feature>
<dbReference type="GO" id="GO:0005576">
    <property type="term" value="C:extracellular region"/>
    <property type="evidence" value="ECO:0007669"/>
    <property type="project" value="UniProtKB-SubCell"/>
</dbReference>
<evidence type="ECO:0000259" key="14">
    <source>
        <dbReference type="PROSITE" id="PS51760"/>
    </source>
</evidence>
<evidence type="ECO:0000256" key="12">
    <source>
        <dbReference type="RuleBase" id="RU361174"/>
    </source>
</evidence>
<dbReference type="GO" id="GO:0020037">
    <property type="term" value="F:heme binding"/>
    <property type="evidence" value="ECO:0007669"/>
    <property type="project" value="InterPro"/>
</dbReference>
<keyword evidence="7" id="KW-0479">Metal-binding</keyword>
<dbReference type="PRINTS" id="PR00134">
    <property type="entry name" value="GLHYDRLASE10"/>
</dbReference>
<name>T0LE84_COLGC</name>
<dbReference type="Gene3D" id="1.10.630.10">
    <property type="entry name" value="Cytochrome P450"/>
    <property type="match status" value="1"/>
</dbReference>
<evidence type="ECO:0000256" key="1">
    <source>
        <dbReference type="ARBA" id="ARBA00000681"/>
    </source>
</evidence>
<dbReference type="AlphaFoldDB" id="T0LE84"/>
<dbReference type="Pfam" id="PF00331">
    <property type="entry name" value="Glyco_hydro_10"/>
    <property type="match status" value="1"/>
</dbReference>
<dbReference type="InterPro" id="IPR001000">
    <property type="entry name" value="GH10_dom"/>
</dbReference>
<evidence type="ECO:0000256" key="3">
    <source>
        <dbReference type="ARBA" id="ARBA00004851"/>
    </source>
</evidence>
<dbReference type="PANTHER" id="PTHR31490">
    <property type="entry name" value="GLYCOSYL HYDROLASE"/>
    <property type="match status" value="1"/>
</dbReference>
<evidence type="ECO:0000256" key="8">
    <source>
        <dbReference type="ARBA" id="ARBA00022801"/>
    </source>
</evidence>
<dbReference type="SUPFAM" id="SSF48264">
    <property type="entry name" value="Cytochrome P450"/>
    <property type="match status" value="1"/>
</dbReference>
<dbReference type="InterPro" id="IPR001128">
    <property type="entry name" value="Cyt_P450"/>
</dbReference>
<dbReference type="Gene3D" id="3.20.20.80">
    <property type="entry name" value="Glycosidases"/>
    <property type="match status" value="1"/>
</dbReference>
<dbReference type="PANTHER" id="PTHR31490:SF35">
    <property type="entry name" value="ENDO-1,4-BETA-XYLANASE"/>
    <property type="match status" value="1"/>
</dbReference>
<dbReference type="GO" id="GO:0005506">
    <property type="term" value="F:iron ion binding"/>
    <property type="evidence" value="ECO:0007669"/>
    <property type="project" value="InterPro"/>
</dbReference>
<comment type="similarity">
    <text evidence="4 12">Belongs to the glycosyl hydrolase 10 (cellulase F) family.</text>
</comment>
<dbReference type="Pfam" id="PF00067">
    <property type="entry name" value="p450"/>
    <property type="match status" value="1"/>
</dbReference>
<dbReference type="InterPro" id="IPR044846">
    <property type="entry name" value="GH10"/>
</dbReference>
<feature type="region of interest" description="Disordered" evidence="13">
    <location>
        <begin position="1104"/>
        <end position="1132"/>
    </location>
</feature>
<comment type="pathway">
    <text evidence="3">Glycan degradation; xylan degradation.</text>
</comment>
<evidence type="ECO:0000313" key="16">
    <source>
        <dbReference type="Proteomes" id="UP000015530"/>
    </source>
</evidence>
<dbReference type="EMBL" id="AMYD01002192">
    <property type="protein sequence ID" value="EQB49926.1"/>
    <property type="molecule type" value="Genomic_DNA"/>
</dbReference>
<comment type="subcellular location">
    <subcellularLocation>
        <location evidence="2">Secreted</location>
    </subcellularLocation>
</comment>
<dbReference type="InterPro" id="IPR036396">
    <property type="entry name" value="Cyt_P450_sf"/>
</dbReference>
<feature type="domain" description="GH10" evidence="14">
    <location>
        <begin position="583"/>
        <end position="900"/>
    </location>
</feature>
<dbReference type="InterPro" id="IPR017972">
    <property type="entry name" value="Cyt_P450_CS"/>
</dbReference>
<evidence type="ECO:0000256" key="10">
    <source>
        <dbReference type="ARBA" id="ARBA00023277"/>
    </source>
</evidence>
<evidence type="ECO:0000256" key="9">
    <source>
        <dbReference type="ARBA" id="ARBA00023004"/>
    </source>
</evidence>
<dbReference type="GO" id="GO:0004497">
    <property type="term" value="F:monooxygenase activity"/>
    <property type="evidence" value="ECO:0007669"/>
    <property type="project" value="InterPro"/>
</dbReference>
<accession>T0LE84</accession>
<evidence type="ECO:0000256" key="13">
    <source>
        <dbReference type="SAM" id="MobiDB-lite"/>
    </source>
</evidence>
<dbReference type="InterPro" id="IPR017853">
    <property type="entry name" value="GH"/>
</dbReference>
<keyword evidence="6" id="KW-0858">Xylan degradation</keyword>
<gene>
    <name evidence="15" type="ORF">CGLO_10690</name>
</gene>
<dbReference type="SMART" id="SM00633">
    <property type="entry name" value="Glyco_10"/>
    <property type="match status" value="1"/>
</dbReference>
<keyword evidence="12" id="KW-0326">Glycosidase</keyword>
<dbReference type="eggNOG" id="KOG0156">
    <property type="taxonomic scope" value="Eukaryota"/>
</dbReference>
<dbReference type="STRING" id="1237896.T0LE84"/>
<sequence>MAVYPTVWSDADSPRDISDNLEETFVSSSFMLLGAIIIRGGGMLPVDFRRSNKGASIKQHLWLAGELPRIAVWDVLAATSIEYECVSEAFLSKGPYVRLGPREVAVNDIEAVRNGWGVGSSSFDKHHSYTYFGTHGITNTFTTLGSNEHRGRRHRLRIAHSRQFLMKSPDVQSILGSLVQQKLYPLLADVASSKDGIASIMPLAQSFALDYVSAFAFGLSLGHNFLKDRVAYDQWFALNNDCYPGGFLGYLLKEHPRLVEFARRLGVPILSKTYVNARRELETWALRRVDAAEDLLQSRMQGSEPAPGDLPVLYDAVRTAMAQQSGVKDADFVPSATQRLELASECLDHITSSGETFGTTFTYMLWELSRHPDIQAALHRELSSLKQPLSVNRLPDSRDLEQLELLNGIIKESLRLRNTAPGLDPRVSPAHGTSKFGRIDELPSHTRVGTYGRHLNRNPDVYLDPEAWNPYRWVSKEPKDLAAMNRWFYAFGSGQRGCIGQPIAMELLRMGLASIYTSFKTSVADETEYPGAECSVSFHPTSLSDDQNFRVIRKANFKTFDAVIIMRFSVATLAALALVDHASADLHSLAVAAGKKYFGTATDNNELSDSSYTAITKVVGNFGQITPGNGQKWDYTEPTQGKFQYTYADVVPNFAKANDQILRCHTLLYRSQIPSWLTGGSWTKASLTAVIKTHIENLVGHYKGQCYSWDVVNEAIDDSGNYRDTVFHEVLGLDYLTLAFNTAHASDPAAKLYYNDYNIENTNAKQQKTIELVKYVQDAGAPIHGVGLQGHFIVGSMPSQEDLESVANSFTALGVDVAYTEVDVKFTSLPYTSAGLQSQAEAYVSVINACLNVEGCVGWTIWDWTDKYSWVPGTFPGQGGACLFDNNFKPKPAYSSVSSALAAAATKASSTKASSTIAATATPTITSKASSAAVTSSVNASKESSVIAVNSTSAVQATSLANPSAIASATPITFSSAPTPSLNATAIYPNGTAIVTGPSGALSTISSGINPTITSGAGATIPSTGGDTNNNVPVSTRSHSAGGAVTTDDGYIISTVYTTNIYTVTSCAPTFTNCPGNAVSLTTEVAAFTTTIVASTVPGVLPTSTPDASATISPCERKRRRRRSKKRHLASI</sequence>
<protein>
    <recommendedName>
        <fullName evidence="12">Beta-xylanase</fullName>
        <ecNumber evidence="12">3.2.1.8</ecNumber>
    </recommendedName>
</protein>
<dbReference type="OrthoDB" id="1470350at2759"/>
<dbReference type="HOGENOM" id="CLU_278859_0_0_1"/>
<keyword evidence="9" id="KW-0408">Iron</keyword>
<dbReference type="PROSITE" id="PS00086">
    <property type="entry name" value="CYTOCHROME_P450"/>
    <property type="match status" value="1"/>
</dbReference>
<dbReference type="GO" id="GO:0031176">
    <property type="term" value="F:endo-1,4-beta-xylanase activity"/>
    <property type="evidence" value="ECO:0007669"/>
    <property type="project" value="UniProtKB-EC"/>
</dbReference>